<evidence type="ECO:0000256" key="3">
    <source>
        <dbReference type="SAM" id="Phobius"/>
    </source>
</evidence>
<sequence>MAALWTRMETMQGLREFFSFTNLRLRLLRPALGGTYVQRDNLLKYFYAVSNIDCDCDHNTSGQDCQRCSRGFQSWRPGSYLPLPRGTANHLASAFLVVGVQYPQCSWWSEYSTLSVPGGLGPLPSVFLVVWVQYPQFSWWSGSSTLSFPGGMGPVASLFLVFWFQYPQYSWCSGTSSLSVPCGLGPVASVFLVFWVH</sequence>
<dbReference type="PANTHER" id="PTHR10574">
    <property type="entry name" value="NETRIN/LAMININ-RELATED"/>
    <property type="match status" value="1"/>
</dbReference>
<gene>
    <name evidence="5" type="ORF">JOQ06_006470</name>
</gene>
<dbReference type="AlphaFoldDB" id="A0AAD6A8R6"/>
<feature type="transmembrane region" description="Helical" evidence="3">
    <location>
        <begin position="178"/>
        <end position="196"/>
    </location>
</feature>
<keyword evidence="3" id="KW-0812">Transmembrane</keyword>
<protein>
    <recommendedName>
        <fullName evidence="4">Laminin EGF-like domain-containing protein</fullName>
    </recommendedName>
</protein>
<organism evidence="5 6">
    <name type="scientific">Pogonophryne albipinna</name>
    <dbReference type="NCBI Taxonomy" id="1090488"/>
    <lineage>
        <taxon>Eukaryota</taxon>
        <taxon>Metazoa</taxon>
        <taxon>Chordata</taxon>
        <taxon>Craniata</taxon>
        <taxon>Vertebrata</taxon>
        <taxon>Euteleostomi</taxon>
        <taxon>Actinopterygii</taxon>
        <taxon>Neopterygii</taxon>
        <taxon>Teleostei</taxon>
        <taxon>Neoteleostei</taxon>
        <taxon>Acanthomorphata</taxon>
        <taxon>Eupercaria</taxon>
        <taxon>Perciformes</taxon>
        <taxon>Notothenioidei</taxon>
        <taxon>Pogonophryne</taxon>
    </lineage>
</organism>
<dbReference type="CDD" id="cd00055">
    <property type="entry name" value="EGF_Lam"/>
    <property type="match status" value="1"/>
</dbReference>
<dbReference type="InterPro" id="IPR050440">
    <property type="entry name" value="Laminin/Netrin_ECM"/>
</dbReference>
<dbReference type="EMBL" id="JAPTMU010000191">
    <property type="protein sequence ID" value="KAJ4920499.1"/>
    <property type="molecule type" value="Genomic_DNA"/>
</dbReference>
<evidence type="ECO:0000313" key="5">
    <source>
        <dbReference type="EMBL" id="KAJ4920499.1"/>
    </source>
</evidence>
<evidence type="ECO:0000259" key="4">
    <source>
        <dbReference type="Pfam" id="PF00053"/>
    </source>
</evidence>
<accession>A0AAD6A8R6</accession>
<feature type="domain" description="Laminin EGF-like" evidence="4">
    <location>
        <begin position="51"/>
        <end position="73"/>
    </location>
</feature>
<name>A0AAD6A8R6_9TELE</name>
<proteinExistence type="predicted"/>
<dbReference type="PANTHER" id="PTHR10574:SF27">
    <property type="entry name" value="NETRIN-G2"/>
    <property type="match status" value="1"/>
</dbReference>
<comment type="caution">
    <text evidence="5">The sequence shown here is derived from an EMBL/GenBank/DDBJ whole genome shotgun (WGS) entry which is preliminary data.</text>
</comment>
<evidence type="ECO:0000313" key="6">
    <source>
        <dbReference type="Proteomes" id="UP001219934"/>
    </source>
</evidence>
<keyword evidence="6" id="KW-1185">Reference proteome</keyword>
<dbReference type="GO" id="GO:0009887">
    <property type="term" value="P:animal organ morphogenesis"/>
    <property type="evidence" value="ECO:0007669"/>
    <property type="project" value="TreeGrafter"/>
</dbReference>
<dbReference type="Pfam" id="PF00053">
    <property type="entry name" value="EGF_laminin"/>
    <property type="match status" value="1"/>
</dbReference>
<evidence type="ECO:0000256" key="2">
    <source>
        <dbReference type="ARBA" id="ARBA00023292"/>
    </source>
</evidence>
<keyword evidence="2" id="KW-0424">Laminin EGF-like domain</keyword>
<dbReference type="Proteomes" id="UP001219934">
    <property type="component" value="Unassembled WGS sequence"/>
</dbReference>
<dbReference type="SUPFAM" id="SSF57196">
    <property type="entry name" value="EGF/Laminin"/>
    <property type="match status" value="1"/>
</dbReference>
<dbReference type="GO" id="GO:0007409">
    <property type="term" value="P:axonogenesis"/>
    <property type="evidence" value="ECO:0007669"/>
    <property type="project" value="TreeGrafter"/>
</dbReference>
<keyword evidence="3" id="KW-1133">Transmembrane helix</keyword>
<dbReference type="InterPro" id="IPR002049">
    <property type="entry name" value="LE_dom"/>
</dbReference>
<keyword evidence="1" id="KW-1015">Disulfide bond</keyword>
<dbReference type="GO" id="GO:0009888">
    <property type="term" value="P:tissue development"/>
    <property type="evidence" value="ECO:0007669"/>
    <property type="project" value="TreeGrafter"/>
</dbReference>
<reference evidence="5" key="1">
    <citation type="submission" date="2022-11" db="EMBL/GenBank/DDBJ databases">
        <title>Chromosome-level genome of Pogonophryne albipinna.</title>
        <authorList>
            <person name="Jo E."/>
        </authorList>
    </citation>
    <scope>NUCLEOTIDE SEQUENCE</scope>
    <source>
        <strain evidence="5">SGF0006</strain>
        <tissue evidence="5">Muscle</tissue>
    </source>
</reference>
<keyword evidence="3" id="KW-0472">Membrane</keyword>
<dbReference type="Gene3D" id="2.10.25.10">
    <property type="entry name" value="Laminin"/>
    <property type="match status" value="1"/>
</dbReference>
<evidence type="ECO:0000256" key="1">
    <source>
        <dbReference type="ARBA" id="ARBA00023157"/>
    </source>
</evidence>
<feature type="transmembrane region" description="Helical" evidence="3">
    <location>
        <begin position="146"/>
        <end position="166"/>
    </location>
</feature>